<evidence type="ECO:0000313" key="2">
    <source>
        <dbReference type="Proteomes" id="UP000002901"/>
    </source>
</evidence>
<proteinExistence type="predicted"/>
<accession>I6ZY04</accession>
<dbReference type="RefSeq" id="YP_009102477.1">
    <property type="nucleotide sequence ID" value="NC_025449.1"/>
</dbReference>
<evidence type="ECO:0000313" key="1">
    <source>
        <dbReference type="EMBL" id="AFO10528.1"/>
    </source>
</evidence>
<dbReference type="SUPFAM" id="SSF55874">
    <property type="entry name" value="ATPase domain of HSP90 chaperone/DNA topoisomerase II/histidine kinase"/>
    <property type="match status" value="1"/>
</dbReference>
<gene>
    <name evidence="1" type="ORF">ECML134_001</name>
</gene>
<sequence length="725" mass="82881">MIITTEKETILGNGSKSKAFSITASPKVFKILSSDLYTNKIRAVVRELITNMIDAHALNGNPEKFIIQVPGRLDPRFVCRDFGPGMSDFDIQGDDNSPGLYNSYFSSSKAESNDFIGGFGLGSKSPFSYTDTFSITSYHKGEIRGYVAYMDGDGPQIKPTFVKEMGPDDKTGIEIVVPVEEKDFRNFAYEVSYIMRPFKDLAIINGLDREIDYFPDFDDYYGVNPERYWPDRGGLYAIYGGIVYPIDGVIRDRNWLNIRNEVNYIKFPMGSLDIAPSREALSLDDRTRKNIIERVKELSEKAFNEDVKRFKESTSPRHTYRELMKMGYSARDYMISNSVKFTTKNLSYKKMQSMFEPDSKLCNAGVVYEVNLDPRLKRIKQSHETSAVASSYRLFGINATKINIVIDNIKNRVNIVRGLAHALDDSEFNNTLNIHYNERLLFINPEVESQIDLLPDIMAMFESDEVNIHYLSEIEALVKSYIPKVVKSKAPRPKAATAFKFEIKDGRWEKEELFTLTSEADEITGYVAYMHRSDIFSMDGTTSLCHPSMNILIRMANLIGINEFYVIRPLLQKKVKELGQCQCIFEALRDLYVDAFDDVDYDKYVGYSSSAKRYIDKIIKYPELDFMMKYFSVDEVSEEYTRLANMVSSLQGVYFNGGKDTIGHDIWTVTNLFDVLSHNASKNSDKMVAEFTKKFRIVSDFIDYRNSLSDDEVSQIAKTMKALAA</sequence>
<dbReference type="Proteomes" id="UP000002901">
    <property type="component" value="Segment"/>
</dbReference>
<dbReference type="EMBL" id="JX128259">
    <property type="protein sequence ID" value="AFO10528.1"/>
    <property type="molecule type" value="Genomic_DNA"/>
</dbReference>
<dbReference type="InterPro" id="IPR036890">
    <property type="entry name" value="HATPase_C_sf"/>
</dbReference>
<protein>
    <submittedName>
        <fullName evidence="1">Uncharacterized protein</fullName>
    </submittedName>
</protein>
<dbReference type="KEGG" id="vg:22111930"/>
<reference evidence="1 2" key="1">
    <citation type="submission" date="2012-06" db="EMBL/GenBank/DDBJ databases">
        <title>Bacteriophage cocktail significantly reduces contamination of lettuce and beef with Escherichia coli O157:H7, but does not protect against recontamination.</title>
        <authorList>
            <person name="Carter C."/>
            <person name="Parks A.R."/>
            <person name="Abuladze T."/>
            <person name="Li M."/>
            <person name="Senecal A."/>
            <person name="Kropinski A."/>
            <person name="Sulakvelidze A."/>
        </authorList>
    </citation>
    <scope>NUCLEOTIDE SEQUENCE [LARGE SCALE GENOMIC DNA]</scope>
</reference>
<dbReference type="Gene3D" id="3.30.565.10">
    <property type="entry name" value="Histidine kinase-like ATPase, C-terminal domain"/>
    <property type="match status" value="1"/>
</dbReference>
<dbReference type="GeneID" id="22111930"/>
<name>I6ZY04_9CAUD</name>
<organism evidence="1 2">
    <name type="scientific">Escherichia phage ECML-134</name>
    <dbReference type="NCBI Taxonomy" id="1204522"/>
    <lineage>
        <taxon>Viruses</taxon>
        <taxon>Duplodnaviria</taxon>
        <taxon>Heunggongvirae</taxon>
        <taxon>Uroviricota</taxon>
        <taxon>Caudoviricetes</taxon>
        <taxon>Pantevenvirales</taxon>
        <taxon>Straboviridae</taxon>
        <taxon>Tevenvirinae</taxon>
        <taxon>Tequatrovirus</taxon>
        <taxon>Tequatrovirus ecml134</taxon>
    </lineage>
</organism>
<keyword evidence="2" id="KW-1185">Reference proteome</keyword>